<name>A0A1H8N7F0_9PROT</name>
<gene>
    <name evidence="6" type="ORF">SAMN05216333_1073</name>
</gene>
<feature type="domain" description="Protein kinase" evidence="5">
    <location>
        <begin position="32"/>
        <end position="358"/>
    </location>
</feature>
<evidence type="ECO:0000256" key="4">
    <source>
        <dbReference type="ARBA" id="ARBA00022840"/>
    </source>
</evidence>
<dbReference type="InterPro" id="IPR011009">
    <property type="entry name" value="Kinase-like_dom_sf"/>
</dbReference>
<dbReference type="SMART" id="SM00220">
    <property type="entry name" value="S_TKc"/>
    <property type="match status" value="1"/>
</dbReference>
<accession>A0A1H8N7F0</accession>
<sequence length="397" mass="45744">MSLSQNSQLLVSALEAIPLLNGRFEKIKLINVNSFNNEKRGCFSLVFSAHDIIEDAPVALKFYDIHPDLMNDDYRRACFRREHDILQILINKSRCLQLVSALSTFNLIIPFENGSEVTLPCEYFAVEWINNDIDDYFYRQENFDPLDKLQLFNELTLAIEALHRHEVFHRDLKPDNLRQYQDALKRIVVAIDLGTAARFSSGAIQQRYQHNVGAPAYAAPEAIIGLAGHRKLAPYTDCYALGCMLYELFNRDIFYRALLARNPRCHAIYACMSMELQGITNEDEKLKAWKQAIGKFSSGIEPVHIDAPGNTVPPGITSLLNEVLRLLTHIDYSKRPINLGWVRARIGATIKILKHEKLYQKRLASSREMRLKRMEKQQRKINSLHKFVSYRNNYANE</sequence>
<evidence type="ECO:0000313" key="7">
    <source>
        <dbReference type="Proteomes" id="UP000198814"/>
    </source>
</evidence>
<dbReference type="PROSITE" id="PS50011">
    <property type="entry name" value="PROTEIN_KINASE_DOM"/>
    <property type="match status" value="1"/>
</dbReference>
<keyword evidence="4" id="KW-0067">ATP-binding</keyword>
<dbReference type="Pfam" id="PF00069">
    <property type="entry name" value="Pkinase"/>
    <property type="match status" value="1"/>
</dbReference>
<proteinExistence type="predicted"/>
<dbReference type="PANTHER" id="PTHR43289">
    <property type="entry name" value="MITOGEN-ACTIVATED PROTEIN KINASE KINASE KINASE 20-RELATED"/>
    <property type="match status" value="1"/>
</dbReference>
<keyword evidence="1" id="KW-0808">Transferase</keyword>
<keyword evidence="7" id="KW-1185">Reference proteome</keyword>
<dbReference type="AlphaFoldDB" id="A0A1H8N7F0"/>
<dbReference type="GO" id="GO:0005524">
    <property type="term" value="F:ATP binding"/>
    <property type="evidence" value="ECO:0007669"/>
    <property type="project" value="UniProtKB-KW"/>
</dbReference>
<dbReference type="Proteomes" id="UP000198814">
    <property type="component" value="Unassembled WGS sequence"/>
</dbReference>
<dbReference type="STRING" id="42354.SAMN05216333_1073"/>
<dbReference type="EMBL" id="FODO01000007">
    <property type="protein sequence ID" value="SEO25418.1"/>
    <property type="molecule type" value="Genomic_DNA"/>
</dbReference>
<dbReference type="OrthoDB" id="9791419at2"/>
<dbReference type="GO" id="GO:0004674">
    <property type="term" value="F:protein serine/threonine kinase activity"/>
    <property type="evidence" value="ECO:0007669"/>
    <property type="project" value="TreeGrafter"/>
</dbReference>
<dbReference type="PANTHER" id="PTHR43289:SF6">
    <property type="entry name" value="SERINE_THREONINE-PROTEIN KINASE NEKL-3"/>
    <property type="match status" value="1"/>
</dbReference>
<keyword evidence="3 6" id="KW-0418">Kinase</keyword>
<evidence type="ECO:0000259" key="5">
    <source>
        <dbReference type="PROSITE" id="PS50011"/>
    </source>
</evidence>
<evidence type="ECO:0000313" key="6">
    <source>
        <dbReference type="EMBL" id="SEO25418.1"/>
    </source>
</evidence>
<keyword evidence="2" id="KW-0547">Nucleotide-binding</keyword>
<dbReference type="SUPFAM" id="SSF56112">
    <property type="entry name" value="Protein kinase-like (PK-like)"/>
    <property type="match status" value="1"/>
</dbReference>
<organism evidence="6 7">
    <name type="scientific">Nitrosomonas oligotropha</name>
    <dbReference type="NCBI Taxonomy" id="42354"/>
    <lineage>
        <taxon>Bacteria</taxon>
        <taxon>Pseudomonadati</taxon>
        <taxon>Pseudomonadota</taxon>
        <taxon>Betaproteobacteria</taxon>
        <taxon>Nitrosomonadales</taxon>
        <taxon>Nitrosomonadaceae</taxon>
        <taxon>Nitrosomonas</taxon>
    </lineage>
</organism>
<protein>
    <submittedName>
        <fullName evidence="6">Protein kinase domain-containing protein</fullName>
    </submittedName>
</protein>
<evidence type="ECO:0000256" key="3">
    <source>
        <dbReference type="ARBA" id="ARBA00022777"/>
    </source>
</evidence>
<evidence type="ECO:0000256" key="2">
    <source>
        <dbReference type="ARBA" id="ARBA00022741"/>
    </source>
</evidence>
<dbReference type="RefSeq" id="WP_090320055.1">
    <property type="nucleotide sequence ID" value="NZ_FNOE01000017.1"/>
</dbReference>
<dbReference type="Gene3D" id="1.10.510.10">
    <property type="entry name" value="Transferase(Phosphotransferase) domain 1"/>
    <property type="match status" value="1"/>
</dbReference>
<dbReference type="InterPro" id="IPR000719">
    <property type="entry name" value="Prot_kinase_dom"/>
</dbReference>
<reference evidence="7" key="1">
    <citation type="submission" date="2016-10" db="EMBL/GenBank/DDBJ databases">
        <authorList>
            <person name="Varghese N."/>
            <person name="Submissions S."/>
        </authorList>
    </citation>
    <scope>NUCLEOTIDE SEQUENCE [LARGE SCALE GENOMIC DNA]</scope>
    <source>
        <strain evidence="7">Nm76</strain>
    </source>
</reference>
<evidence type="ECO:0000256" key="1">
    <source>
        <dbReference type="ARBA" id="ARBA00022679"/>
    </source>
</evidence>